<gene>
    <name evidence="3" type="ORF">CH63R_06796</name>
</gene>
<evidence type="ECO:0000313" key="3">
    <source>
        <dbReference type="EMBL" id="OBR11104.1"/>
    </source>
</evidence>
<dbReference type="EMBL" id="LTAN01000004">
    <property type="protein sequence ID" value="OBR11104.1"/>
    <property type="molecule type" value="Genomic_DNA"/>
</dbReference>
<organism evidence="3 4">
    <name type="scientific">Colletotrichum higginsianum (strain IMI 349063)</name>
    <name type="common">Crucifer anthracnose fungus</name>
    <dbReference type="NCBI Taxonomy" id="759273"/>
    <lineage>
        <taxon>Eukaryota</taxon>
        <taxon>Fungi</taxon>
        <taxon>Dikarya</taxon>
        <taxon>Ascomycota</taxon>
        <taxon>Pezizomycotina</taxon>
        <taxon>Sordariomycetes</taxon>
        <taxon>Hypocreomycetidae</taxon>
        <taxon>Glomerellales</taxon>
        <taxon>Glomerellaceae</taxon>
        <taxon>Colletotrichum</taxon>
        <taxon>Colletotrichum destructivum species complex</taxon>
    </lineage>
</organism>
<reference evidence="4" key="1">
    <citation type="journal article" date="2017" name="BMC Genomics">
        <title>Gapless genome assembly of Colletotrichum higginsianum reveals chromosome structure and association of transposable elements with secondary metabolite gene clusters.</title>
        <authorList>
            <person name="Dallery J.-F."/>
            <person name="Lapalu N."/>
            <person name="Zampounis A."/>
            <person name="Pigne S."/>
            <person name="Luyten I."/>
            <person name="Amselem J."/>
            <person name="Wittenberg A.H.J."/>
            <person name="Zhou S."/>
            <person name="de Queiroz M.V."/>
            <person name="Robin G.P."/>
            <person name="Auger A."/>
            <person name="Hainaut M."/>
            <person name="Henrissat B."/>
            <person name="Kim K.-T."/>
            <person name="Lee Y.-H."/>
            <person name="Lespinet O."/>
            <person name="Schwartz D.C."/>
            <person name="Thon M.R."/>
            <person name="O'Connell R.J."/>
        </authorList>
    </citation>
    <scope>NUCLEOTIDE SEQUENCE [LARGE SCALE GENOMIC DNA]</scope>
    <source>
        <strain evidence="4">IMI 349063</strain>
    </source>
</reference>
<feature type="region of interest" description="Disordered" evidence="1">
    <location>
        <begin position="237"/>
        <end position="256"/>
    </location>
</feature>
<evidence type="ECO:0000256" key="1">
    <source>
        <dbReference type="SAM" id="MobiDB-lite"/>
    </source>
</evidence>
<feature type="compositionally biased region" description="Basic residues" evidence="1">
    <location>
        <begin position="51"/>
        <end position="76"/>
    </location>
</feature>
<dbReference type="Proteomes" id="UP000092177">
    <property type="component" value="Chromosome 4"/>
</dbReference>
<dbReference type="OrthoDB" id="4850650at2759"/>
<dbReference type="AlphaFoldDB" id="A0A1B7YGU3"/>
<feature type="region of interest" description="Disordered" evidence="1">
    <location>
        <begin position="32"/>
        <end position="76"/>
    </location>
</feature>
<keyword evidence="2" id="KW-0472">Membrane</keyword>
<feature type="region of interest" description="Disordered" evidence="1">
    <location>
        <begin position="163"/>
        <end position="188"/>
    </location>
</feature>
<evidence type="ECO:0000256" key="2">
    <source>
        <dbReference type="SAM" id="Phobius"/>
    </source>
</evidence>
<keyword evidence="2" id="KW-1133">Transmembrane helix</keyword>
<proteinExistence type="predicted"/>
<feature type="compositionally biased region" description="Low complexity" evidence="1">
    <location>
        <begin position="32"/>
        <end position="49"/>
    </location>
</feature>
<dbReference type="GeneID" id="28865878"/>
<feature type="transmembrane region" description="Helical" evidence="2">
    <location>
        <begin position="81"/>
        <end position="104"/>
    </location>
</feature>
<dbReference type="RefSeq" id="XP_018159621.1">
    <property type="nucleotide sequence ID" value="XM_018301771.1"/>
</dbReference>
<sequence>MSTFRAASVGRPYDDTLGDLLGDLDSEAFSLSPLPSSLPSSDNSHNPLPTKHIRHRDLTRPHPHRTIHPRRQHHQRRAHKAPVAFLTAFVLILFVEARLLSLYAADVDLLDRQERARLVASAAFMYVLDGMVLLGGYFADCGRAWWAFLDLVTCGTYQGSGDDDRLGPGGDGAATGSEDDEVGGSDESCTSTRAIEMLLGVQMGMLLIAVWPLALAWIAILWLRDGVECVDPDVEEASADNGPAGARGRGRVSSTAADEKTPLLEGLVVEVSGPRDEKSAEEAMALIEEEAAKKRRAYAELMGRESVFGEF</sequence>
<protein>
    <submittedName>
        <fullName evidence="3">Uncharacterized protein</fullName>
    </submittedName>
</protein>
<feature type="transmembrane region" description="Helical" evidence="2">
    <location>
        <begin position="203"/>
        <end position="223"/>
    </location>
</feature>
<dbReference type="KEGG" id="chig:CH63R_06796"/>
<dbReference type="VEuPathDB" id="FungiDB:CH63R_06796"/>
<name>A0A1B7YGU3_COLHI</name>
<keyword evidence="2" id="KW-0812">Transmembrane</keyword>
<accession>A0A1B7YGU3</accession>
<feature type="transmembrane region" description="Helical" evidence="2">
    <location>
        <begin position="116"/>
        <end position="139"/>
    </location>
</feature>
<keyword evidence="4" id="KW-1185">Reference proteome</keyword>
<comment type="caution">
    <text evidence="3">The sequence shown here is derived from an EMBL/GenBank/DDBJ whole genome shotgun (WGS) entry which is preliminary data.</text>
</comment>
<evidence type="ECO:0000313" key="4">
    <source>
        <dbReference type="Proteomes" id="UP000092177"/>
    </source>
</evidence>